<dbReference type="PIRSF" id="PIRSF001617">
    <property type="entry name" value="Alpha-AR"/>
    <property type="match status" value="1"/>
</dbReference>
<dbReference type="InterPro" id="IPR013120">
    <property type="entry name" value="FAR_NAD-bd"/>
</dbReference>
<dbReference type="Gene3D" id="3.40.50.720">
    <property type="entry name" value="NAD(P)-binding Rossmann-like Domain"/>
    <property type="match status" value="1"/>
</dbReference>
<comment type="cofactor">
    <cofactor evidence="1">
        <name>pantetheine 4'-phosphate</name>
        <dbReference type="ChEBI" id="CHEBI:47942"/>
    </cofactor>
</comment>
<evidence type="ECO:0000256" key="4">
    <source>
        <dbReference type="ARBA" id="ARBA00022679"/>
    </source>
</evidence>
<keyword evidence="2" id="KW-0596">Phosphopantetheine</keyword>
<evidence type="ECO:0000256" key="1">
    <source>
        <dbReference type="ARBA" id="ARBA00001957"/>
    </source>
</evidence>
<dbReference type="Pfam" id="PF00550">
    <property type="entry name" value="PP-binding"/>
    <property type="match status" value="1"/>
</dbReference>
<feature type="region of interest" description="Disordered" evidence="5">
    <location>
        <begin position="887"/>
        <end position="909"/>
    </location>
</feature>
<dbReference type="Pfam" id="PF00501">
    <property type="entry name" value="AMP-binding"/>
    <property type="match status" value="1"/>
</dbReference>
<dbReference type="InterPro" id="IPR010080">
    <property type="entry name" value="Thioester_reductase-like_dom"/>
</dbReference>
<accession>A0A1Z4JNY0</accession>
<dbReference type="InterPro" id="IPR009081">
    <property type="entry name" value="PP-bd_ACP"/>
</dbReference>
<evidence type="ECO:0000313" key="7">
    <source>
        <dbReference type="EMBL" id="BAY58367.1"/>
    </source>
</evidence>
<keyword evidence="8" id="KW-1185">Reference proteome</keyword>
<dbReference type="InterPro" id="IPR020845">
    <property type="entry name" value="AMP-binding_CS"/>
</dbReference>
<dbReference type="InterPro" id="IPR000873">
    <property type="entry name" value="AMP-dep_synth/lig_dom"/>
</dbReference>
<name>A0A1Z4JNY0_LEPBY</name>
<evidence type="ECO:0000256" key="2">
    <source>
        <dbReference type="ARBA" id="ARBA00022450"/>
    </source>
</evidence>
<dbReference type="Pfam" id="PF08242">
    <property type="entry name" value="Methyltransf_12"/>
    <property type="match status" value="1"/>
</dbReference>
<dbReference type="Gene3D" id="1.10.1200.10">
    <property type="entry name" value="ACP-like"/>
    <property type="match status" value="1"/>
</dbReference>
<evidence type="ECO:0000256" key="5">
    <source>
        <dbReference type="SAM" id="MobiDB-lite"/>
    </source>
</evidence>
<dbReference type="SUPFAM" id="SSF51735">
    <property type="entry name" value="NAD(P)-binding Rossmann-fold domains"/>
    <property type="match status" value="1"/>
</dbReference>
<dbReference type="PANTHER" id="PTHR44845:SF7">
    <property type="entry name" value="PLIPASTATIN SYNTHASE SUBUNIT D"/>
    <property type="match status" value="1"/>
</dbReference>
<dbReference type="InterPro" id="IPR013217">
    <property type="entry name" value="Methyltransf_12"/>
</dbReference>
<dbReference type="NCBIfam" id="TIGR01733">
    <property type="entry name" value="AA-adenyl-dom"/>
    <property type="match status" value="1"/>
</dbReference>
<dbReference type="Gene3D" id="3.40.50.980">
    <property type="match status" value="2"/>
</dbReference>
<sequence length="1408" mass="158258">MRTALQDCLIHQLVESQVIRSPHEIAAIFDEETITYQELNQRANQLAHYLRSVGVASETFVGICVERSLKMLIVMLGILKAGGTYIPLDPNYPAERLTFIVENSELSIVITQSHLASFSNCQTLDIDADWATISQQPTHNLEITGHSDHLAYVIYTSGSTGKPKGVQITHRGVVNFLLSMQQEPGISSDDRLLAVTTISFDIAVLELFLPLIVGACVNIVPAQITADGQRLIQLLDTFEATIMQATPATWRLLLQSGWQGRPTLKMLCGGEAMTRSLANQLLDKGASLWNLYGPTETTIWSALHRVEPGTESVPIGHPIANTQIYLIETKSRRKTDPIIPVPVGVAGELCIGGEGVARGYYKRPELNDEKFIADPFSTRTGDRLYRTGDLARYRADGTIEFIGRIDHQAKIRGYRVELGEVEAAISQSSIVQETAVIAKEDSSGNQRLIAYIVSKESEEKTLQFQQVEHWKTVWDHAYQQTTPVEDSTFNLQGWIDSYTGLRTDAQVMQEWLNLTIDRILALRPKRILEIGCGTGLLLFRLAQHCDRYHGIDVTSEAVKYIQRQELNQLGRRSHVTVAQCAAHEIDDLESFDTIIINSVVQYFPNAQYLTTVIEKAVKLLQPGGRIFIGDVRSLPLLETFHTSVQLRQPVDSVTQLRSRVYDRIIQEKELVIDPAFFQNLVQRIPHLKTAEIELKRGRSDSELNRFRYDVTLHLESEQPSISQFHQLDWVRDRVSLATLRSHFGKMPLRITGIPDARLQADLQAVELLKNAQDSATIEQLLTAPQTYSGIHPEDLISRAFGYKVKLMCSDQPGFYEAWIYQSEVCQFPSAVFPIPEAYTNSPLQVIEKPQLTLQLRQFLRDKLPSYMIPSVFVWLEKLPLTPNGKIDRRALPEPKTVHAERSSSAPKTPQEQQMAAIWAEVLETEAIGIEDNFFEVGGHSLLAVQLLAQVKATFDVEIPLFYLFKDPTIKGLLNAIAQIQSLDISLPHSLLDLEAETQLDPKIKPETEFIPTTPTGIFLTGATGFLGAFLLYELLQQTSAKLYCLVRASNARDGFARIQANLERYLIWNQELSDRIIPVIGDLTQPYLGLSESEFLTLASQTEVIYHSGALINLAYPYSALRASNVGGTEEILRLASWVKLKSVHFVSTLDVFQSPAYFQDQPIFEQTPLTHGHELYRGYAQTKWVAERLLQTARDRGIPVNIYRPGMISGHSETGVSPVTDLLCRFLKGIIQLKTAPILDRPISMVPVDYVSKAIVHLAQQSTECGQVFHLTNPNSSQLGQLVHDLQQFGYEIEEIPYDRWLSLLRDLSEENALAPLAALFNERSDVHQTYLETSLLSNQHFDCQSTLQGLRGTSIVCPASNTQLLKTYFDYFDRTKFLTQNQSHSSVRWIPNLATESPSFSKTPTR</sequence>
<feature type="compositionally biased region" description="Basic and acidic residues" evidence="5">
    <location>
        <begin position="887"/>
        <end position="901"/>
    </location>
</feature>
<dbReference type="Gene3D" id="3.40.50.150">
    <property type="entry name" value="Vaccinia Virus protein VP39"/>
    <property type="match status" value="1"/>
</dbReference>
<dbReference type="CDD" id="cd05235">
    <property type="entry name" value="SDR_e1"/>
    <property type="match status" value="1"/>
</dbReference>
<dbReference type="InterPro" id="IPR045851">
    <property type="entry name" value="AMP-bd_C_sf"/>
</dbReference>
<protein>
    <submittedName>
        <fullName evidence="7">Amino acid adenylation domain protein</fullName>
    </submittedName>
</protein>
<dbReference type="Gene3D" id="3.30.300.30">
    <property type="match status" value="2"/>
</dbReference>
<dbReference type="InterPro" id="IPR010071">
    <property type="entry name" value="AA_adenyl_dom"/>
</dbReference>
<dbReference type="InterPro" id="IPR006162">
    <property type="entry name" value="Ppantetheine_attach_site"/>
</dbReference>
<dbReference type="InterPro" id="IPR036736">
    <property type="entry name" value="ACP-like_sf"/>
</dbReference>
<gene>
    <name evidence="7" type="ORF">NIES2135_52400</name>
</gene>
<evidence type="ECO:0000313" key="8">
    <source>
        <dbReference type="Proteomes" id="UP000217895"/>
    </source>
</evidence>
<dbReference type="InterPro" id="IPR029063">
    <property type="entry name" value="SAM-dependent_MTases_sf"/>
</dbReference>
<dbReference type="CDD" id="cd02440">
    <property type="entry name" value="AdoMet_MTases"/>
    <property type="match status" value="1"/>
</dbReference>
<dbReference type="PROSITE" id="PS50075">
    <property type="entry name" value="CARRIER"/>
    <property type="match status" value="1"/>
</dbReference>
<proteinExistence type="predicted"/>
<dbReference type="GO" id="GO:0016740">
    <property type="term" value="F:transferase activity"/>
    <property type="evidence" value="ECO:0007669"/>
    <property type="project" value="UniProtKB-KW"/>
</dbReference>
<evidence type="ECO:0000256" key="3">
    <source>
        <dbReference type="ARBA" id="ARBA00022553"/>
    </source>
</evidence>
<dbReference type="PANTHER" id="PTHR44845">
    <property type="entry name" value="CARRIER DOMAIN-CONTAINING PROTEIN"/>
    <property type="match status" value="1"/>
</dbReference>
<dbReference type="FunFam" id="3.40.50.12780:FF:000012">
    <property type="entry name" value="Non-ribosomal peptide synthetase"/>
    <property type="match status" value="1"/>
</dbReference>
<dbReference type="NCBIfam" id="TIGR01746">
    <property type="entry name" value="Thioester-redct"/>
    <property type="match status" value="1"/>
</dbReference>
<dbReference type="EMBL" id="AP018203">
    <property type="protein sequence ID" value="BAY58367.1"/>
    <property type="molecule type" value="Genomic_DNA"/>
</dbReference>
<dbReference type="SUPFAM" id="SSF53335">
    <property type="entry name" value="S-adenosyl-L-methionine-dependent methyltransferases"/>
    <property type="match status" value="1"/>
</dbReference>
<dbReference type="Proteomes" id="UP000217895">
    <property type="component" value="Chromosome"/>
</dbReference>
<keyword evidence="4" id="KW-0808">Transferase</keyword>
<dbReference type="FunFam" id="3.40.50.980:FF:000001">
    <property type="entry name" value="Non-ribosomal peptide synthetase"/>
    <property type="match status" value="1"/>
</dbReference>
<evidence type="ECO:0000259" key="6">
    <source>
        <dbReference type="PROSITE" id="PS50075"/>
    </source>
</evidence>
<dbReference type="PROSITE" id="PS00455">
    <property type="entry name" value="AMP_BINDING"/>
    <property type="match status" value="1"/>
</dbReference>
<dbReference type="Gene3D" id="2.30.38.10">
    <property type="entry name" value="Luciferase, Domain 3"/>
    <property type="match status" value="1"/>
</dbReference>
<organism evidence="7 8">
    <name type="scientific">Leptolyngbya boryana NIES-2135</name>
    <dbReference type="NCBI Taxonomy" id="1973484"/>
    <lineage>
        <taxon>Bacteria</taxon>
        <taxon>Bacillati</taxon>
        <taxon>Cyanobacteriota</taxon>
        <taxon>Cyanophyceae</taxon>
        <taxon>Leptolyngbyales</taxon>
        <taxon>Leptolyngbyaceae</taxon>
        <taxon>Leptolyngbya group</taxon>
        <taxon>Leptolyngbya</taxon>
    </lineage>
</organism>
<dbReference type="Pfam" id="PF07993">
    <property type="entry name" value="NAD_binding_4"/>
    <property type="match status" value="1"/>
</dbReference>
<dbReference type="SUPFAM" id="SSF56801">
    <property type="entry name" value="Acetyl-CoA synthetase-like"/>
    <property type="match status" value="1"/>
</dbReference>
<feature type="domain" description="Carrier" evidence="6">
    <location>
        <begin position="905"/>
        <end position="980"/>
    </location>
</feature>
<dbReference type="CDD" id="cd12116">
    <property type="entry name" value="A_NRPS_Ta1_like"/>
    <property type="match status" value="1"/>
</dbReference>
<reference evidence="7 8" key="1">
    <citation type="submission" date="2017-06" db="EMBL/GenBank/DDBJ databases">
        <title>Genome sequencing of cyanobaciteial culture collection at National Institute for Environmental Studies (NIES).</title>
        <authorList>
            <person name="Hirose Y."/>
            <person name="Shimura Y."/>
            <person name="Fujisawa T."/>
            <person name="Nakamura Y."/>
            <person name="Kawachi M."/>
        </authorList>
    </citation>
    <scope>NUCLEOTIDE SEQUENCE [LARGE SCALE GENOMIC DNA]</scope>
    <source>
        <strain evidence="7 8">NIES-2135</strain>
    </source>
</reference>
<dbReference type="FunFam" id="1.10.1200.10:FF:000005">
    <property type="entry name" value="Nonribosomal peptide synthetase 1"/>
    <property type="match status" value="1"/>
</dbReference>
<keyword evidence="3" id="KW-0597">Phosphoprotein</keyword>
<dbReference type="PROSITE" id="PS00012">
    <property type="entry name" value="PHOSPHOPANTETHEINE"/>
    <property type="match status" value="1"/>
</dbReference>
<dbReference type="InterPro" id="IPR036291">
    <property type="entry name" value="NAD(P)-bd_dom_sf"/>
</dbReference>
<dbReference type="SUPFAM" id="SSF47336">
    <property type="entry name" value="ACP-like"/>
    <property type="match status" value="1"/>
</dbReference>